<keyword evidence="5" id="KW-0809">Transit peptide</keyword>
<organism evidence="11 12">
    <name type="scientific">Maricaulis maris</name>
    <dbReference type="NCBI Taxonomy" id="74318"/>
    <lineage>
        <taxon>Bacteria</taxon>
        <taxon>Pseudomonadati</taxon>
        <taxon>Pseudomonadota</taxon>
        <taxon>Alphaproteobacteria</taxon>
        <taxon>Maricaulales</taxon>
        <taxon>Maricaulaceae</taxon>
        <taxon>Maricaulis</taxon>
    </lineage>
</organism>
<dbReference type="GO" id="GO:0046872">
    <property type="term" value="F:metal ion binding"/>
    <property type="evidence" value="ECO:0007669"/>
    <property type="project" value="InterPro"/>
</dbReference>
<dbReference type="InterPro" id="IPR005479">
    <property type="entry name" value="CPAse_ATP-bd"/>
</dbReference>
<dbReference type="InterPro" id="IPR016185">
    <property type="entry name" value="PreATP-grasp_dom_sf"/>
</dbReference>
<dbReference type="Pfam" id="PF00364">
    <property type="entry name" value="Biotin_lipoyl"/>
    <property type="match status" value="1"/>
</dbReference>
<dbReference type="RefSeq" id="WP_121210320.1">
    <property type="nucleotide sequence ID" value="NZ_RBIM01000002.1"/>
</dbReference>
<keyword evidence="6" id="KW-0092">Biotin</keyword>
<dbReference type="Pfam" id="PF00289">
    <property type="entry name" value="Biotin_carb_N"/>
    <property type="match status" value="1"/>
</dbReference>
<evidence type="ECO:0000256" key="7">
    <source>
        <dbReference type="PROSITE-ProRule" id="PRU00409"/>
    </source>
</evidence>
<dbReference type="SUPFAM" id="SSF51246">
    <property type="entry name" value="Rudiment single hybrid motif"/>
    <property type="match status" value="1"/>
</dbReference>
<dbReference type="FunFam" id="2.40.50.100:FF:000003">
    <property type="entry name" value="Acetyl-CoA carboxylase biotin carboxyl carrier protein"/>
    <property type="match status" value="1"/>
</dbReference>
<dbReference type="PANTHER" id="PTHR18866:SF33">
    <property type="entry name" value="METHYLCROTONOYL-COA CARBOXYLASE SUBUNIT ALPHA, MITOCHONDRIAL-RELATED"/>
    <property type="match status" value="1"/>
</dbReference>
<evidence type="ECO:0000256" key="6">
    <source>
        <dbReference type="ARBA" id="ARBA00023267"/>
    </source>
</evidence>
<dbReference type="EMBL" id="RBIM01000002">
    <property type="protein sequence ID" value="RKR03129.1"/>
    <property type="molecule type" value="Genomic_DNA"/>
</dbReference>
<dbReference type="PROSITE" id="PS50968">
    <property type="entry name" value="BIOTINYL_LIPOYL"/>
    <property type="match status" value="1"/>
</dbReference>
<evidence type="ECO:0000313" key="11">
    <source>
        <dbReference type="EMBL" id="RKR03129.1"/>
    </source>
</evidence>
<dbReference type="InterPro" id="IPR050856">
    <property type="entry name" value="Biotin_carboxylase_complex"/>
</dbReference>
<evidence type="ECO:0000256" key="1">
    <source>
        <dbReference type="ARBA" id="ARBA00001953"/>
    </source>
</evidence>
<dbReference type="InterPro" id="IPR005482">
    <property type="entry name" value="Biotin_COase_C"/>
</dbReference>
<dbReference type="CDD" id="cd06850">
    <property type="entry name" value="biotinyl_domain"/>
    <property type="match status" value="1"/>
</dbReference>
<dbReference type="InterPro" id="IPR000089">
    <property type="entry name" value="Biotin_lipoyl"/>
</dbReference>
<protein>
    <submittedName>
        <fullName evidence="11">Propionyl-CoA carboxylase alpha chain/3-methylcrotonyl-CoA carboxylase alpha subunit</fullName>
    </submittedName>
</protein>
<dbReference type="OrthoDB" id="9763189at2"/>
<keyword evidence="3 7" id="KW-0547">Nucleotide-binding</keyword>
<feature type="domain" description="Biotin carboxylation" evidence="10">
    <location>
        <begin position="1"/>
        <end position="451"/>
    </location>
</feature>
<dbReference type="PROSITE" id="PS50975">
    <property type="entry name" value="ATP_GRASP"/>
    <property type="match status" value="1"/>
</dbReference>
<evidence type="ECO:0000259" key="10">
    <source>
        <dbReference type="PROSITE" id="PS50979"/>
    </source>
</evidence>
<proteinExistence type="predicted"/>
<gene>
    <name evidence="11" type="ORF">C7435_1077</name>
</gene>
<dbReference type="SUPFAM" id="SSF51230">
    <property type="entry name" value="Single hybrid motif"/>
    <property type="match status" value="1"/>
</dbReference>
<dbReference type="InterPro" id="IPR048429">
    <property type="entry name" value="MCC_alpha_BT"/>
</dbReference>
<dbReference type="AlphaFoldDB" id="A0A495DKI7"/>
<dbReference type="PROSITE" id="PS00867">
    <property type="entry name" value="CPSASE_2"/>
    <property type="match status" value="1"/>
</dbReference>
<dbReference type="PROSITE" id="PS00188">
    <property type="entry name" value="BIOTIN"/>
    <property type="match status" value="1"/>
</dbReference>
<comment type="caution">
    <text evidence="11">The sequence shown here is derived from an EMBL/GenBank/DDBJ whole genome shotgun (WGS) entry which is preliminary data.</text>
</comment>
<dbReference type="GO" id="GO:0005524">
    <property type="term" value="F:ATP binding"/>
    <property type="evidence" value="ECO:0007669"/>
    <property type="project" value="UniProtKB-UniRule"/>
</dbReference>
<evidence type="ECO:0000256" key="3">
    <source>
        <dbReference type="ARBA" id="ARBA00022741"/>
    </source>
</evidence>
<dbReference type="FunFam" id="3.40.50.20:FF:000010">
    <property type="entry name" value="Propionyl-CoA carboxylase subunit alpha"/>
    <property type="match status" value="1"/>
</dbReference>
<dbReference type="PANTHER" id="PTHR18866">
    <property type="entry name" value="CARBOXYLASE:PYRUVATE/ACETYL-COA/PROPIONYL-COA CARBOXYLASE"/>
    <property type="match status" value="1"/>
</dbReference>
<accession>A0A495DKI7</accession>
<dbReference type="InterPro" id="IPR011054">
    <property type="entry name" value="Rudment_hybrid_motif"/>
</dbReference>
<evidence type="ECO:0000256" key="4">
    <source>
        <dbReference type="ARBA" id="ARBA00022840"/>
    </source>
</evidence>
<evidence type="ECO:0000259" key="8">
    <source>
        <dbReference type="PROSITE" id="PS50968"/>
    </source>
</evidence>
<dbReference type="GO" id="GO:0016874">
    <property type="term" value="F:ligase activity"/>
    <property type="evidence" value="ECO:0007669"/>
    <property type="project" value="UniProtKB-KW"/>
</dbReference>
<evidence type="ECO:0000256" key="2">
    <source>
        <dbReference type="ARBA" id="ARBA00022598"/>
    </source>
</evidence>
<keyword evidence="2" id="KW-0436">Ligase</keyword>
<evidence type="ECO:0000256" key="5">
    <source>
        <dbReference type="ARBA" id="ARBA00022946"/>
    </source>
</evidence>
<dbReference type="InterPro" id="IPR011053">
    <property type="entry name" value="Single_hybrid_motif"/>
</dbReference>
<dbReference type="InterPro" id="IPR011761">
    <property type="entry name" value="ATP-grasp"/>
</dbReference>
<dbReference type="InterPro" id="IPR001882">
    <property type="entry name" value="Biotin_BS"/>
</dbReference>
<keyword evidence="4 7" id="KW-0067">ATP-binding</keyword>
<name>A0A495DKI7_9PROT</name>
<comment type="cofactor">
    <cofactor evidence="1">
        <name>biotin</name>
        <dbReference type="ChEBI" id="CHEBI:57586"/>
    </cofactor>
</comment>
<dbReference type="Gene3D" id="3.30.470.20">
    <property type="entry name" value="ATP-grasp fold, B domain"/>
    <property type="match status" value="1"/>
</dbReference>
<dbReference type="PROSITE" id="PS50979">
    <property type="entry name" value="BC"/>
    <property type="match status" value="1"/>
</dbReference>
<dbReference type="InterPro" id="IPR011764">
    <property type="entry name" value="Biotin_carboxylation_dom"/>
</dbReference>
<feature type="domain" description="Lipoyl-binding" evidence="8">
    <location>
        <begin position="584"/>
        <end position="660"/>
    </location>
</feature>
<sequence length="668" mass="71233">MIKTLLIANRGEIARRVMRTAKRMGIRTVAVYSEADADAPHVREADESILLGPAPASESYLLGDKIIEAAIVTGADAIHPGYGFLSENAAFAETCAKNNIIFVGPSPEAIRAMGLKDQAKALMEKAGVPVTPGYHGENQDPAHLEAEAGRIGYPVLIKAVAGGGGKGMRKVDAAEDFLAALDSCKRESSKSFGDDRVLIEKFITNPRHIEVQVFGDSRGRVIHLYERDCSLQRRHQKVIEEAPAPGMTPNVRQAMCSAAINAAKAVDYVGAGTVEFIVDGSGELREDGFFFMEMNTRLQVEHPVTEMVTGLDLVELQLKVAAGGSVPEQDTIRLSGHAMEARLYAEDPVAGFLPSTGPLQRLEFPQAGPGRRVDTGVEEGGEVSLHYDPMIAKLIAHAETRRESAHILADMIDELVVYPVRTNAAFLRRAAVHEDFLAARLSTGFIEANLETLVPTVVRPVDGALALLGALDLRPILGGALDPFESADGWRLNAQPRIEHRFDVADEIITVVLTRAGRGLTVRIGDEITDIRDLGIEDTARGYAFAARADGVDLHAVCEPVEGGVLVACQGRATVYAYENPEAAADALEAGDVIKAPMPGKVLAVNVKAGDSVKKGQALVVLEAMKMEHALAAPRDGVIGELAVETGGQVAEGDVLVALEALDEVVAA</sequence>
<dbReference type="Pfam" id="PF02786">
    <property type="entry name" value="CPSase_L_D2"/>
    <property type="match status" value="1"/>
</dbReference>
<dbReference type="SUPFAM" id="SSF52440">
    <property type="entry name" value="PreATP-grasp domain"/>
    <property type="match status" value="1"/>
</dbReference>
<dbReference type="Gene3D" id="2.40.50.100">
    <property type="match status" value="1"/>
</dbReference>
<dbReference type="SUPFAM" id="SSF56059">
    <property type="entry name" value="Glutathione synthetase ATP-binding domain-like"/>
    <property type="match status" value="1"/>
</dbReference>
<dbReference type="SMART" id="SM00878">
    <property type="entry name" value="Biotin_carb_C"/>
    <property type="match status" value="1"/>
</dbReference>
<feature type="domain" description="ATP-grasp" evidence="9">
    <location>
        <begin position="120"/>
        <end position="322"/>
    </location>
</feature>
<dbReference type="Pfam" id="PF21139">
    <property type="entry name" value="BT_MCC_alpha"/>
    <property type="match status" value="1"/>
</dbReference>
<evidence type="ECO:0000259" key="9">
    <source>
        <dbReference type="PROSITE" id="PS50975"/>
    </source>
</evidence>
<reference evidence="11 12" key="1">
    <citation type="submission" date="2018-10" db="EMBL/GenBank/DDBJ databases">
        <title>Genomic Encyclopedia of Type Strains, Phase IV (KMG-IV): sequencing the most valuable type-strain genomes for metagenomic binning, comparative biology and taxonomic classification.</title>
        <authorList>
            <person name="Goeker M."/>
        </authorList>
    </citation>
    <scope>NUCLEOTIDE SEQUENCE [LARGE SCALE GENOMIC DNA]</scope>
    <source>
        <strain evidence="11 12">DSM 4734</strain>
    </source>
</reference>
<evidence type="ECO:0000313" key="12">
    <source>
        <dbReference type="Proteomes" id="UP000273675"/>
    </source>
</evidence>
<dbReference type="FunFam" id="3.30.470.20:FF:000028">
    <property type="entry name" value="Methylcrotonoyl-CoA carboxylase subunit alpha, mitochondrial"/>
    <property type="match status" value="1"/>
</dbReference>
<dbReference type="FunFam" id="3.30.1490.20:FF:000003">
    <property type="entry name" value="acetyl-CoA carboxylase isoform X1"/>
    <property type="match status" value="1"/>
</dbReference>
<dbReference type="InterPro" id="IPR005481">
    <property type="entry name" value="BC-like_N"/>
</dbReference>
<dbReference type="Proteomes" id="UP000273675">
    <property type="component" value="Unassembled WGS sequence"/>
</dbReference>
<dbReference type="Pfam" id="PF02785">
    <property type="entry name" value="Biotin_carb_C"/>
    <property type="match status" value="1"/>
</dbReference>